<proteinExistence type="inferred from homology"/>
<accession>A0AAN9XFH1</accession>
<organism evidence="5 6">
    <name type="scientific">Psophocarpus tetragonolobus</name>
    <name type="common">Winged bean</name>
    <name type="synonym">Dolichos tetragonolobus</name>
    <dbReference type="NCBI Taxonomy" id="3891"/>
    <lineage>
        <taxon>Eukaryota</taxon>
        <taxon>Viridiplantae</taxon>
        <taxon>Streptophyta</taxon>
        <taxon>Embryophyta</taxon>
        <taxon>Tracheophyta</taxon>
        <taxon>Spermatophyta</taxon>
        <taxon>Magnoliopsida</taxon>
        <taxon>eudicotyledons</taxon>
        <taxon>Gunneridae</taxon>
        <taxon>Pentapetalae</taxon>
        <taxon>rosids</taxon>
        <taxon>fabids</taxon>
        <taxon>Fabales</taxon>
        <taxon>Fabaceae</taxon>
        <taxon>Papilionoideae</taxon>
        <taxon>50 kb inversion clade</taxon>
        <taxon>NPAAA clade</taxon>
        <taxon>indigoferoid/millettioid clade</taxon>
        <taxon>Phaseoleae</taxon>
        <taxon>Psophocarpus</taxon>
    </lineage>
</organism>
<reference evidence="5 6" key="1">
    <citation type="submission" date="2024-01" db="EMBL/GenBank/DDBJ databases">
        <title>The genomes of 5 underutilized Papilionoideae crops provide insights into root nodulation and disease resistanc.</title>
        <authorList>
            <person name="Jiang F."/>
        </authorList>
    </citation>
    <scope>NUCLEOTIDE SEQUENCE [LARGE SCALE GENOMIC DNA]</scope>
    <source>
        <strain evidence="5">DUOXIRENSHENG_FW03</strain>
        <tissue evidence="5">Leaves</tissue>
    </source>
</reference>
<dbReference type="AlphaFoldDB" id="A0AAN9XFH1"/>
<comment type="function">
    <text evidence="4">Dirigent proteins impart stereoselectivity on the phenoxy radical-coupling reaction, yielding optically active lignans from two molecules of coniferyl alcohol in the biosynthesis of lignans, flavonolignans, and alkaloids and thus plays a central role in plant secondary metabolism.</text>
</comment>
<dbReference type="GO" id="GO:0009699">
    <property type="term" value="P:phenylpropanoid biosynthetic process"/>
    <property type="evidence" value="ECO:0007669"/>
    <property type="project" value="UniProtKB-ARBA"/>
</dbReference>
<dbReference type="Gene3D" id="2.40.480.10">
    <property type="entry name" value="Allene oxide cyclase-like"/>
    <property type="match status" value="1"/>
</dbReference>
<protein>
    <recommendedName>
        <fullName evidence="4">Dirigent protein</fullName>
    </recommendedName>
</protein>
<sequence length="188" mass="21163">MTLQFLMFSLLVFCYSITFALAEETNFVRSLDRNELGHNKKEEVTHIKVYFQETFREPNITSFRIVPAVPQYSASTYFGSMVVIDAPLTAGPEPSSRVVGKAEGTVTFTSRREWSLLESLTFVFTQGKFNGSSITLFGRNPISQQVREVPVVGGTAKFRLARGYALTKTLFLDEQVGSTVQFDFYVSH</sequence>
<dbReference type="GO" id="GO:0048046">
    <property type="term" value="C:apoplast"/>
    <property type="evidence" value="ECO:0007669"/>
    <property type="project" value="UniProtKB-SubCell"/>
</dbReference>
<feature type="chain" id="PRO_5042665347" description="Dirigent protein" evidence="4">
    <location>
        <begin position="23"/>
        <end position="188"/>
    </location>
</feature>
<keyword evidence="6" id="KW-1185">Reference proteome</keyword>
<dbReference type="InterPro" id="IPR044859">
    <property type="entry name" value="Allene_oxi_cyc_Dirigent"/>
</dbReference>
<evidence type="ECO:0000313" key="6">
    <source>
        <dbReference type="Proteomes" id="UP001386955"/>
    </source>
</evidence>
<evidence type="ECO:0000256" key="4">
    <source>
        <dbReference type="RuleBase" id="RU363099"/>
    </source>
</evidence>
<evidence type="ECO:0000313" key="5">
    <source>
        <dbReference type="EMBL" id="KAK7390285.1"/>
    </source>
</evidence>
<comment type="subunit">
    <text evidence="2 4">Homodimer.</text>
</comment>
<comment type="subcellular location">
    <subcellularLocation>
        <location evidence="4">Secreted</location>
        <location evidence="4">Extracellular space</location>
        <location evidence="4">Apoplast</location>
    </subcellularLocation>
</comment>
<evidence type="ECO:0000256" key="1">
    <source>
        <dbReference type="ARBA" id="ARBA00010746"/>
    </source>
</evidence>
<evidence type="ECO:0000256" key="2">
    <source>
        <dbReference type="ARBA" id="ARBA00011738"/>
    </source>
</evidence>
<keyword evidence="4" id="KW-0052">Apoplast</keyword>
<dbReference type="InterPro" id="IPR004265">
    <property type="entry name" value="Dirigent"/>
</dbReference>
<gene>
    <name evidence="5" type="ORF">VNO78_25587</name>
</gene>
<keyword evidence="4" id="KW-0732">Signal</keyword>
<comment type="caution">
    <text evidence="5">The sequence shown here is derived from an EMBL/GenBank/DDBJ whole genome shotgun (WGS) entry which is preliminary data.</text>
</comment>
<name>A0AAN9XFH1_PSOTE</name>
<keyword evidence="3 4" id="KW-0964">Secreted</keyword>
<evidence type="ECO:0000256" key="3">
    <source>
        <dbReference type="ARBA" id="ARBA00022525"/>
    </source>
</evidence>
<dbReference type="Pfam" id="PF03018">
    <property type="entry name" value="Dirigent"/>
    <property type="match status" value="1"/>
</dbReference>
<feature type="signal peptide" evidence="4">
    <location>
        <begin position="1"/>
        <end position="22"/>
    </location>
</feature>
<dbReference type="EMBL" id="JAYMYS010000006">
    <property type="protein sequence ID" value="KAK7390285.1"/>
    <property type="molecule type" value="Genomic_DNA"/>
</dbReference>
<dbReference type="PANTHER" id="PTHR21495">
    <property type="entry name" value="NUCLEOPORIN-RELATED"/>
    <property type="match status" value="1"/>
</dbReference>
<dbReference type="Proteomes" id="UP001386955">
    <property type="component" value="Unassembled WGS sequence"/>
</dbReference>
<comment type="similarity">
    <text evidence="1 4">Belongs to the plant dirigent protein family.</text>
</comment>